<protein>
    <submittedName>
        <fullName evidence="2">Uncharacterized protein</fullName>
    </submittedName>
</protein>
<dbReference type="EMBL" id="JACHGX010000002">
    <property type="protein sequence ID" value="MBB6089402.1"/>
    <property type="molecule type" value="Genomic_DNA"/>
</dbReference>
<evidence type="ECO:0000256" key="1">
    <source>
        <dbReference type="SAM" id="MobiDB-lite"/>
    </source>
</evidence>
<reference evidence="2" key="1">
    <citation type="submission" date="2020-08" db="EMBL/GenBank/DDBJ databases">
        <title>Genomic Encyclopedia of Type Strains, Phase IV (KMG-IV): sequencing the most valuable type-strain genomes for metagenomic binning, comparative biology and taxonomic classification.</title>
        <authorList>
            <person name="Goeker M."/>
        </authorList>
    </citation>
    <scope>NUCLEOTIDE SEQUENCE</scope>
    <source>
        <strain evidence="2">DSM 669</strain>
    </source>
</reference>
<proteinExistence type="predicted"/>
<name>A0A841HAQ9_HALSI</name>
<feature type="compositionally biased region" description="Low complexity" evidence="1">
    <location>
        <begin position="12"/>
        <end position="24"/>
    </location>
</feature>
<organism evidence="2 3">
    <name type="scientific">Halobacterium salinarum</name>
    <name type="common">Halobacterium halobium</name>
    <dbReference type="NCBI Taxonomy" id="2242"/>
    <lineage>
        <taxon>Archaea</taxon>
        <taxon>Methanobacteriati</taxon>
        <taxon>Methanobacteriota</taxon>
        <taxon>Stenosarchaea group</taxon>
        <taxon>Halobacteria</taxon>
        <taxon>Halobacteriales</taxon>
        <taxon>Halobacteriaceae</taxon>
        <taxon>Halobacterium</taxon>
    </lineage>
</organism>
<gene>
    <name evidence="2" type="ORF">HNR49_000758</name>
</gene>
<evidence type="ECO:0000313" key="2">
    <source>
        <dbReference type="EMBL" id="MBB6089402.1"/>
    </source>
</evidence>
<dbReference type="Proteomes" id="UP000642919">
    <property type="component" value="Unassembled WGS sequence"/>
</dbReference>
<accession>A0A841HAQ9</accession>
<comment type="caution">
    <text evidence="2">The sequence shown here is derived from an EMBL/GenBank/DDBJ whole genome shotgun (WGS) entry which is preliminary data.</text>
</comment>
<dbReference type="AlphaFoldDB" id="A0A841HAQ9"/>
<sequence>MAYSHSRGLLYTTPTDSDQSDTTPAQPADD</sequence>
<evidence type="ECO:0000313" key="3">
    <source>
        <dbReference type="Proteomes" id="UP000642919"/>
    </source>
</evidence>
<feature type="region of interest" description="Disordered" evidence="1">
    <location>
        <begin position="1"/>
        <end position="30"/>
    </location>
</feature>